<proteinExistence type="predicted"/>
<evidence type="ECO:0000313" key="1">
    <source>
        <dbReference type="EMBL" id="MBP2182487.1"/>
    </source>
</evidence>
<evidence type="ECO:0008006" key="3">
    <source>
        <dbReference type="Google" id="ProtNLM"/>
    </source>
</evidence>
<dbReference type="Proteomes" id="UP000741013">
    <property type="component" value="Unassembled WGS sequence"/>
</dbReference>
<accession>A0ABS4PSU1</accession>
<dbReference type="RefSeq" id="WP_209665785.1">
    <property type="nucleotide sequence ID" value="NZ_JAGGMS010000001.1"/>
</dbReference>
<dbReference type="EMBL" id="JAGGMS010000001">
    <property type="protein sequence ID" value="MBP2182487.1"/>
    <property type="molecule type" value="Genomic_DNA"/>
</dbReference>
<organism evidence="1 2">
    <name type="scientific">Amycolatopsis magusensis</name>
    <dbReference type="NCBI Taxonomy" id="882444"/>
    <lineage>
        <taxon>Bacteria</taxon>
        <taxon>Bacillati</taxon>
        <taxon>Actinomycetota</taxon>
        <taxon>Actinomycetes</taxon>
        <taxon>Pseudonocardiales</taxon>
        <taxon>Pseudonocardiaceae</taxon>
        <taxon>Amycolatopsis</taxon>
    </lineage>
</organism>
<keyword evidence="2" id="KW-1185">Reference proteome</keyword>
<name>A0ABS4PSU1_9PSEU</name>
<reference evidence="1 2" key="1">
    <citation type="submission" date="2021-03" db="EMBL/GenBank/DDBJ databases">
        <title>Sequencing the genomes of 1000 actinobacteria strains.</title>
        <authorList>
            <person name="Klenk H.-P."/>
        </authorList>
    </citation>
    <scope>NUCLEOTIDE SEQUENCE [LARGE SCALE GENOMIC DNA]</scope>
    <source>
        <strain evidence="1 2">DSM 45510</strain>
    </source>
</reference>
<evidence type="ECO:0000313" key="2">
    <source>
        <dbReference type="Proteomes" id="UP000741013"/>
    </source>
</evidence>
<protein>
    <recommendedName>
        <fullName evidence="3">Asp23 family, cell envelope-related function</fullName>
    </recommendedName>
</protein>
<sequence>MSTAPAEDPTQDPDWHLVHAAARSTVPTPPGLVDRVLRSVRGLRGGSGELEYHQDGGRLRVSEQVVVLLARRLAAELGHRIGGLHVAAVAFQAGELEVLTTIRYGVHADEAAEALRAHLARALTAELGEPAPTVNVHVVDVHLD</sequence>
<comment type="caution">
    <text evidence="1">The sequence shown here is derived from an EMBL/GenBank/DDBJ whole genome shotgun (WGS) entry which is preliminary data.</text>
</comment>
<gene>
    <name evidence="1" type="ORF">JOM49_004013</name>
</gene>